<dbReference type="Gene3D" id="3.90.190.20">
    <property type="entry name" value="Mur ligase, C-terminal domain"/>
    <property type="match status" value="1"/>
</dbReference>
<evidence type="ECO:0000313" key="14">
    <source>
        <dbReference type="Proteomes" id="UP000611629"/>
    </source>
</evidence>
<dbReference type="InterPro" id="IPR035911">
    <property type="entry name" value="MurE/MurF_N"/>
</dbReference>
<dbReference type="GO" id="GO:0008765">
    <property type="term" value="F:UDP-N-acetylmuramoylalanyl-D-glutamate-2,6-diaminopimelate ligase activity"/>
    <property type="evidence" value="ECO:0007669"/>
    <property type="project" value="UniProtKB-UniRule"/>
</dbReference>
<evidence type="ECO:0000256" key="4">
    <source>
        <dbReference type="ARBA" id="ARBA00022960"/>
    </source>
</evidence>
<dbReference type="NCBIfam" id="NF001124">
    <property type="entry name" value="PRK00139.1-2"/>
    <property type="match status" value="1"/>
</dbReference>
<dbReference type="GO" id="GO:0051301">
    <property type="term" value="P:cell division"/>
    <property type="evidence" value="ECO:0007669"/>
    <property type="project" value="UniProtKB-KW"/>
</dbReference>
<evidence type="ECO:0000256" key="8">
    <source>
        <dbReference type="HAMAP-Rule" id="MF_00208"/>
    </source>
</evidence>
<dbReference type="GO" id="GO:0008360">
    <property type="term" value="P:regulation of cell shape"/>
    <property type="evidence" value="ECO:0007669"/>
    <property type="project" value="UniProtKB-KW"/>
</dbReference>
<dbReference type="RefSeq" id="WP_179237616.1">
    <property type="nucleotide sequence ID" value="NZ_JACBNQ010000005.1"/>
</dbReference>
<evidence type="ECO:0000256" key="6">
    <source>
        <dbReference type="ARBA" id="ARBA00023306"/>
    </source>
</evidence>
<feature type="domain" description="Mur ligase N-terminal catalytic" evidence="10">
    <location>
        <begin position="22"/>
        <end position="94"/>
    </location>
</feature>
<gene>
    <name evidence="8" type="primary">murE</name>
    <name evidence="13" type="ORF">HZF24_07200</name>
</gene>
<dbReference type="InterPro" id="IPR005761">
    <property type="entry name" value="UDP-N-AcMur-Glu-dNH2Pim_ligase"/>
</dbReference>
<name>A0A974BJQ8_SEDHY</name>
<dbReference type="InterPro" id="IPR013221">
    <property type="entry name" value="Mur_ligase_cen"/>
</dbReference>
<dbReference type="SUPFAM" id="SSF63418">
    <property type="entry name" value="MurE/MurF N-terminal domain"/>
    <property type="match status" value="1"/>
</dbReference>
<protein>
    <recommendedName>
        <fullName evidence="8">UDP-N-acetylmuramoyl-L-alanyl-D-glutamate--2,6-diaminopimelate ligase</fullName>
        <ecNumber evidence="8">6.3.2.13</ecNumber>
    </recommendedName>
    <alternativeName>
        <fullName evidence="8">Meso-A2pm-adding enzyme</fullName>
    </alternativeName>
    <alternativeName>
        <fullName evidence="8">Meso-diaminopimelate-adding enzyme</fullName>
    </alternativeName>
    <alternativeName>
        <fullName evidence="8">UDP-MurNAc-L-Ala-D-Glu:meso-diaminopimelate ligase</fullName>
    </alternativeName>
    <alternativeName>
        <fullName evidence="8">UDP-MurNAc-tripeptide synthetase</fullName>
    </alternativeName>
    <alternativeName>
        <fullName evidence="8">UDP-N-acetylmuramyl-tripeptide synthetase</fullName>
    </alternativeName>
</protein>
<comment type="caution">
    <text evidence="13">The sequence shown here is derived from an EMBL/GenBank/DDBJ whole genome shotgun (WGS) entry which is preliminary data.</text>
</comment>
<dbReference type="EC" id="6.3.2.13" evidence="8"/>
<comment type="catalytic activity">
    <reaction evidence="8">
        <text>UDP-N-acetyl-alpha-D-muramoyl-L-alanyl-D-glutamate + meso-2,6-diaminopimelate + ATP = UDP-N-acetyl-alpha-D-muramoyl-L-alanyl-gamma-D-glutamyl-meso-2,6-diaminopimelate + ADP + phosphate + H(+)</text>
        <dbReference type="Rhea" id="RHEA:23676"/>
        <dbReference type="ChEBI" id="CHEBI:15378"/>
        <dbReference type="ChEBI" id="CHEBI:30616"/>
        <dbReference type="ChEBI" id="CHEBI:43474"/>
        <dbReference type="ChEBI" id="CHEBI:57791"/>
        <dbReference type="ChEBI" id="CHEBI:83900"/>
        <dbReference type="ChEBI" id="CHEBI:83905"/>
        <dbReference type="ChEBI" id="CHEBI:456216"/>
        <dbReference type="EC" id="6.3.2.13"/>
    </reaction>
</comment>
<evidence type="ECO:0000256" key="1">
    <source>
        <dbReference type="ARBA" id="ARBA00004752"/>
    </source>
</evidence>
<keyword evidence="4 8" id="KW-0133">Cell shape</keyword>
<dbReference type="Gene3D" id="3.40.1390.10">
    <property type="entry name" value="MurE/MurF, N-terminal domain"/>
    <property type="match status" value="1"/>
</dbReference>
<evidence type="ECO:0000259" key="10">
    <source>
        <dbReference type="Pfam" id="PF01225"/>
    </source>
</evidence>
<organism evidence="13 14">
    <name type="scientific">Sedimentibacter hydroxybenzoicus DSM 7310</name>
    <dbReference type="NCBI Taxonomy" id="1123245"/>
    <lineage>
        <taxon>Bacteria</taxon>
        <taxon>Bacillati</taxon>
        <taxon>Bacillota</taxon>
        <taxon>Tissierellia</taxon>
        <taxon>Sedimentibacter</taxon>
    </lineage>
</organism>
<keyword evidence="3 8" id="KW-0132">Cell division</keyword>
<keyword evidence="8" id="KW-0963">Cytoplasm</keyword>
<comment type="PTM">
    <text evidence="8">Carboxylation is probably crucial for Mg(2+) binding and, consequently, for the gamma-phosphate positioning of ATP.</text>
</comment>
<dbReference type="Pfam" id="PF01225">
    <property type="entry name" value="Mur_ligase"/>
    <property type="match status" value="1"/>
</dbReference>
<dbReference type="PANTHER" id="PTHR23135:SF4">
    <property type="entry name" value="UDP-N-ACETYLMURAMOYL-L-ALANYL-D-GLUTAMATE--2,6-DIAMINOPIMELATE LIGASE MURE HOMOLOG, CHLOROPLASTIC"/>
    <property type="match status" value="1"/>
</dbReference>
<dbReference type="GO" id="GO:0005737">
    <property type="term" value="C:cytoplasm"/>
    <property type="evidence" value="ECO:0007669"/>
    <property type="project" value="UniProtKB-SubCell"/>
</dbReference>
<keyword evidence="6 8" id="KW-0131">Cell cycle</keyword>
<dbReference type="Pfam" id="PF02875">
    <property type="entry name" value="Mur_ligase_C"/>
    <property type="match status" value="1"/>
</dbReference>
<dbReference type="Gene3D" id="3.40.1190.10">
    <property type="entry name" value="Mur-like, catalytic domain"/>
    <property type="match status" value="1"/>
</dbReference>
<reference evidence="13" key="1">
    <citation type="submission" date="2020-07" db="EMBL/GenBank/DDBJ databases">
        <title>Genomic analysis of a strain of Sedimentibacter Hydroxybenzoicus DSM7310.</title>
        <authorList>
            <person name="Ma S."/>
        </authorList>
    </citation>
    <scope>NUCLEOTIDE SEQUENCE</scope>
    <source>
        <strain evidence="13">DSM 7310</strain>
    </source>
</reference>
<comment type="subcellular location">
    <subcellularLocation>
        <location evidence="8 9">Cytoplasm</location>
    </subcellularLocation>
</comment>
<dbReference type="AlphaFoldDB" id="A0A974BJQ8"/>
<dbReference type="GO" id="GO:0000287">
    <property type="term" value="F:magnesium ion binding"/>
    <property type="evidence" value="ECO:0007669"/>
    <property type="project" value="UniProtKB-UniRule"/>
</dbReference>
<keyword evidence="8" id="KW-0067">ATP-binding</keyword>
<dbReference type="GO" id="GO:0009252">
    <property type="term" value="P:peptidoglycan biosynthetic process"/>
    <property type="evidence" value="ECO:0007669"/>
    <property type="project" value="UniProtKB-UniRule"/>
</dbReference>
<dbReference type="GO" id="GO:0005524">
    <property type="term" value="F:ATP binding"/>
    <property type="evidence" value="ECO:0007669"/>
    <property type="project" value="UniProtKB-UniRule"/>
</dbReference>
<evidence type="ECO:0000256" key="5">
    <source>
        <dbReference type="ARBA" id="ARBA00022984"/>
    </source>
</evidence>
<dbReference type="PANTHER" id="PTHR23135">
    <property type="entry name" value="MUR LIGASE FAMILY MEMBER"/>
    <property type="match status" value="1"/>
</dbReference>
<feature type="binding site" evidence="8">
    <location>
        <position position="381"/>
    </location>
    <ligand>
        <name>meso-2,6-diaminopimelate</name>
        <dbReference type="ChEBI" id="CHEBI:57791"/>
    </ligand>
</feature>
<keyword evidence="7 8" id="KW-0961">Cell wall biogenesis/degradation</keyword>
<keyword evidence="8" id="KW-0547">Nucleotide-binding</keyword>
<feature type="binding site" evidence="8">
    <location>
        <begin position="153"/>
        <end position="154"/>
    </location>
    <ligand>
        <name>UDP-N-acetyl-alpha-D-muramoyl-L-alanyl-D-glutamate</name>
        <dbReference type="ChEBI" id="CHEBI:83900"/>
    </ligand>
</feature>
<accession>A0A974BJQ8</accession>
<evidence type="ECO:0000256" key="3">
    <source>
        <dbReference type="ARBA" id="ARBA00022618"/>
    </source>
</evidence>
<feature type="binding site" evidence="8">
    <location>
        <begin position="405"/>
        <end position="408"/>
    </location>
    <ligand>
        <name>meso-2,6-diaminopimelate</name>
        <dbReference type="ChEBI" id="CHEBI:57791"/>
    </ligand>
</feature>
<dbReference type="SUPFAM" id="SSF53244">
    <property type="entry name" value="MurD-like peptide ligases, peptide-binding domain"/>
    <property type="match status" value="1"/>
</dbReference>
<dbReference type="Proteomes" id="UP000611629">
    <property type="component" value="Unassembled WGS sequence"/>
</dbReference>
<keyword evidence="8 13" id="KW-0436">Ligase</keyword>
<evidence type="ECO:0000259" key="11">
    <source>
        <dbReference type="Pfam" id="PF02875"/>
    </source>
</evidence>
<feature type="domain" description="Mur ligase C-terminal" evidence="11">
    <location>
        <begin position="332"/>
        <end position="458"/>
    </location>
</feature>
<comment type="cofactor">
    <cofactor evidence="8">
        <name>Mg(2+)</name>
        <dbReference type="ChEBI" id="CHEBI:18420"/>
    </cofactor>
</comment>
<evidence type="ECO:0000259" key="12">
    <source>
        <dbReference type="Pfam" id="PF08245"/>
    </source>
</evidence>
<sequence>MDIDNLLKELNHKSYFGNKSIEIKGITNDSKKVKNGDIFVAIKGYTNDGHNFIENAFVNGAAAVLCDHIPENVNNKGNFIVVENPRQSMAAAANIIYGCPSESINLVGVTGTNGKTSTTYLLKGIYDYLGKKSGIIGTMGVLIEGEKIKVDNTTPEAADLQKYFAKMVEKDINHCFMEISSHALELNRVDNISIDVGIFTNLTRDHLDFHNTMENYYQAKKKLFHITKVNNIINVDDSYGERLYTELKEEGFKAISIGIENNADIKASNLVTTMKGTDFDLEIDGSVKKVHVNTPGKFSVLNSLGALGAAWSLGINIDDIIEALDKIKGVTGRFEMLENKLDCIIVLDFAHTPDGLQKVMETIDEFAQGRKIVMFGAGGERDLSRRGPMGEIAGKYCDLSILTSDNPRFEDPYDICLEIAEGVKKYNGKYEIIIERDKAIYYAIDNSKSKDVILLAGKSTEPYQDMGVEKVPYDEGTIAKNAIKDVERKRGLSM</sequence>
<feature type="domain" description="Mur ligase central" evidence="12">
    <location>
        <begin position="109"/>
        <end position="310"/>
    </location>
</feature>
<feature type="binding site" evidence="8">
    <location>
        <position position="188"/>
    </location>
    <ligand>
        <name>UDP-N-acetyl-alpha-D-muramoyl-L-alanyl-D-glutamate</name>
        <dbReference type="ChEBI" id="CHEBI:83900"/>
    </ligand>
</feature>
<dbReference type="InterPro" id="IPR036615">
    <property type="entry name" value="Mur_ligase_C_dom_sf"/>
</dbReference>
<feature type="binding site" evidence="8">
    <location>
        <position position="152"/>
    </location>
    <ligand>
        <name>UDP-N-acetyl-alpha-D-muramoyl-L-alanyl-D-glutamate</name>
        <dbReference type="ChEBI" id="CHEBI:83900"/>
    </ligand>
</feature>
<keyword evidence="5 8" id="KW-0573">Peptidoglycan synthesis</keyword>
<feature type="binding site" evidence="8">
    <location>
        <position position="457"/>
    </location>
    <ligand>
        <name>meso-2,6-diaminopimelate</name>
        <dbReference type="ChEBI" id="CHEBI:57791"/>
    </ligand>
</feature>
<evidence type="ECO:0000313" key="13">
    <source>
        <dbReference type="EMBL" id="NYB73925.1"/>
    </source>
</evidence>
<dbReference type="HAMAP" id="MF_00208">
    <property type="entry name" value="MurE"/>
    <property type="match status" value="1"/>
</dbReference>
<feature type="binding site" evidence="8">
    <location>
        <position position="30"/>
    </location>
    <ligand>
        <name>UDP-N-acetyl-alpha-D-muramoyl-L-alanyl-D-glutamate</name>
        <dbReference type="ChEBI" id="CHEBI:83900"/>
    </ligand>
</feature>
<feature type="binding site" evidence="8">
    <location>
        <position position="461"/>
    </location>
    <ligand>
        <name>meso-2,6-diaminopimelate</name>
        <dbReference type="ChEBI" id="CHEBI:57791"/>
    </ligand>
</feature>
<dbReference type="NCBIfam" id="NF001126">
    <property type="entry name" value="PRK00139.1-4"/>
    <property type="match status" value="1"/>
</dbReference>
<dbReference type="GO" id="GO:0071555">
    <property type="term" value="P:cell wall organization"/>
    <property type="evidence" value="ECO:0007669"/>
    <property type="project" value="UniProtKB-KW"/>
</dbReference>
<dbReference type="Pfam" id="PF08245">
    <property type="entry name" value="Mur_ligase_M"/>
    <property type="match status" value="1"/>
</dbReference>
<dbReference type="InterPro" id="IPR036565">
    <property type="entry name" value="Mur-like_cat_sf"/>
</dbReference>
<comment type="pathway">
    <text evidence="1 8 9">Cell wall biogenesis; peptidoglycan biosynthesis.</text>
</comment>
<dbReference type="InterPro" id="IPR000713">
    <property type="entry name" value="Mur_ligase_N"/>
</dbReference>
<dbReference type="NCBIfam" id="TIGR01085">
    <property type="entry name" value="murE"/>
    <property type="match status" value="1"/>
</dbReference>
<dbReference type="SUPFAM" id="SSF53623">
    <property type="entry name" value="MurD-like peptide ligases, catalytic domain"/>
    <property type="match status" value="1"/>
</dbReference>
<dbReference type="InterPro" id="IPR004101">
    <property type="entry name" value="Mur_ligase_C"/>
</dbReference>
<dbReference type="EMBL" id="JACBNQ010000005">
    <property type="protein sequence ID" value="NYB73925.1"/>
    <property type="molecule type" value="Genomic_DNA"/>
</dbReference>
<evidence type="ECO:0000256" key="2">
    <source>
        <dbReference type="ARBA" id="ARBA00005898"/>
    </source>
</evidence>
<feature type="short sequence motif" description="Meso-diaminopimelate recognition motif" evidence="8">
    <location>
        <begin position="405"/>
        <end position="408"/>
    </location>
</feature>
<comment type="function">
    <text evidence="8">Catalyzes the addition of meso-diaminopimelic acid to the nucleotide precursor UDP-N-acetylmuramoyl-L-alanyl-D-glutamate (UMAG) in the biosynthesis of bacterial cell-wall peptidoglycan.</text>
</comment>
<comment type="similarity">
    <text evidence="2 8">Belongs to the MurCDEF family. MurE subfamily.</text>
</comment>
<evidence type="ECO:0000256" key="9">
    <source>
        <dbReference type="RuleBase" id="RU004135"/>
    </source>
</evidence>
<keyword evidence="14" id="KW-1185">Reference proteome</keyword>
<feature type="binding site" evidence="8">
    <location>
        <position position="180"/>
    </location>
    <ligand>
        <name>UDP-N-acetyl-alpha-D-muramoyl-L-alanyl-D-glutamate</name>
        <dbReference type="ChEBI" id="CHEBI:83900"/>
    </ligand>
</feature>
<feature type="modified residue" description="N6-carboxylysine" evidence="8">
    <location>
        <position position="220"/>
    </location>
</feature>
<feature type="binding site" evidence="8">
    <location>
        <begin position="111"/>
        <end position="117"/>
    </location>
    <ligand>
        <name>ATP</name>
        <dbReference type="ChEBI" id="CHEBI:30616"/>
    </ligand>
</feature>
<keyword evidence="8" id="KW-0460">Magnesium</keyword>
<comment type="caution">
    <text evidence="8">Lacks conserved residue(s) required for the propagation of feature annotation.</text>
</comment>
<proteinExistence type="inferred from homology"/>
<evidence type="ECO:0000256" key="7">
    <source>
        <dbReference type="ARBA" id="ARBA00023316"/>
    </source>
</evidence>